<keyword evidence="3" id="KW-0064">Aspartyl protease</keyword>
<dbReference type="InterPro" id="IPR036397">
    <property type="entry name" value="RNaseH_sf"/>
</dbReference>
<organism evidence="10 11">
    <name type="scientific">Vitis vinifera</name>
    <name type="common">Grape</name>
    <dbReference type="NCBI Taxonomy" id="29760"/>
    <lineage>
        <taxon>Eukaryota</taxon>
        <taxon>Viridiplantae</taxon>
        <taxon>Streptophyta</taxon>
        <taxon>Embryophyta</taxon>
        <taxon>Tracheophyta</taxon>
        <taxon>Spermatophyta</taxon>
        <taxon>Magnoliopsida</taxon>
        <taxon>eudicotyledons</taxon>
        <taxon>Gunneridae</taxon>
        <taxon>Pentapetalae</taxon>
        <taxon>rosids</taxon>
        <taxon>Vitales</taxon>
        <taxon>Vitaceae</taxon>
        <taxon>Viteae</taxon>
        <taxon>Vitis</taxon>
    </lineage>
</organism>
<dbReference type="Pfam" id="PF14223">
    <property type="entry name" value="Retrotran_gag_2"/>
    <property type="match status" value="1"/>
</dbReference>
<evidence type="ECO:0000256" key="2">
    <source>
        <dbReference type="ARBA" id="ARBA00022723"/>
    </source>
</evidence>
<feature type="domain" description="Reverse transcriptase Ty1/copia-type" evidence="6">
    <location>
        <begin position="636"/>
        <end position="701"/>
    </location>
</feature>
<dbReference type="Pfam" id="PF07727">
    <property type="entry name" value="RVT_2"/>
    <property type="match status" value="2"/>
</dbReference>
<sequence length="1000" mass="113633">MAEEAGKASGIEKFDGTDFAYWRMHIEDYLYGRKLHLPLLGTKPESMKAEEWALLDRQPSANNKVHLMKKLFNLKMAENASVAQHLNEFNTITNQLSSVEIDFDDEIRALIVLASLPNSWEAMRMAVSNSTGKEKLKYNDIRDLILAEEIRRRDAGETSGSGSALNLETKAKVMTEIQIGQCKSPKKKNEDDSANAVTEEVQDALLLAVDSPLDDWVLDSGASFHTTPHREIIQNYIAGDFGKVYLADGSALDVVGLGDVRISLPNGSVWLLEKVRHIPDLRRNLISVGQLDDEGHAILFVGGTWKVTKGARVLARGKKTGTLYMTSCPRDTIAVADASTDTSLWHRRLGHMSEKGMKMLLSKGKLPELKSIDFDMCESCILGKQKKVSFLKTGRTPKAEKLELVHTDLWGPSPVASLGGSRSGRPWLRQKQGIRMEKTIPRTPQQNGVAERMNRTLNERARTYLINRGPSVPMEFRLPEEVWSGKEVKFSHLKVFGCISYVHIDSDARSKLDAKSKICFFIGYGDEKFGYRFWDEQNRKIIRSRNVIFNEQVMYKDRGEEDKENVNSQVDLSTPVVEVRRSSRNIRPPQRYSPVLNYLLLTDGGEPECYDEALQDENSSKWELAMKDEMDSLLGNQTWELTELPVGKKALHNKWVYRIKNEHDGSKRYKARLVVKGFQQKEGIDYTEIFSPVVKMSTIRLEDLYMIQPEGFIVQGQENLVCKLRKSLYGLKQAPRQWYKKFDNFMHRIGFKRCEADHCCYVKSFDNSYIILLLYVDDMLIVGSDIEKINNLKKQLSKQFAMKDLGAAKQILGMRIIRDKANGTLKLSQSEYVKKVLSRFNMNEAKPVSTPLGSHFKLSKEQSPKTEEERDHMSKVPYASAIGSLMYAMVCTRPDIAHAVGVVSRFMSRPGKQHWEAVKWILRYLKGSLDTCLCFTGASLKLQGYVDADFAGDIDSRKSTTGFVFTLGGTAISWLQIYRRLLLCLLQKLSMLQQLKLERR</sequence>
<keyword evidence="4" id="KW-0378">Hydrolase</keyword>
<dbReference type="Pfam" id="PF13976">
    <property type="entry name" value="gag_pre-integrs"/>
    <property type="match status" value="1"/>
</dbReference>
<dbReference type="Proteomes" id="UP000288805">
    <property type="component" value="Unassembled WGS sequence"/>
</dbReference>
<dbReference type="GO" id="GO:0006508">
    <property type="term" value="P:proteolysis"/>
    <property type="evidence" value="ECO:0007669"/>
    <property type="project" value="UniProtKB-KW"/>
</dbReference>
<feature type="domain" description="Reverse transcriptase Ty1/copia-type" evidence="6">
    <location>
        <begin position="702"/>
        <end position="852"/>
    </location>
</feature>
<dbReference type="GO" id="GO:0004190">
    <property type="term" value="F:aspartic-type endopeptidase activity"/>
    <property type="evidence" value="ECO:0007669"/>
    <property type="project" value="UniProtKB-KW"/>
</dbReference>
<accession>A0A438C6D2</accession>
<dbReference type="InterPro" id="IPR057670">
    <property type="entry name" value="SH3_retrovirus"/>
</dbReference>
<dbReference type="InterPro" id="IPR025724">
    <property type="entry name" value="GAG-pre-integrase_dom"/>
</dbReference>
<dbReference type="GO" id="GO:0046872">
    <property type="term" value="F:metal ion binding"/>
    <property type="evidence" value="ECO:0007669"/>
    <property type="project" value="UniProtKB-KW"/>
</dbReference>
<dbReference type="Pfam" id="PF25597">
    <property type="entry name" value="SH3_retrovirus"/>
    <property type="match status" value="1"/>
</dbReference>
<evidence type="ECO:0000256" key="5">
    <source>
        <dbReference type="SAM" id="MobiDB-lite"/>
    </source>
</evidence>
<evidence type="ECO:0000256" key="1">
    <source>
        <dbReference type="ARBA" id="ARBA00022670"/>
    </source>
</evidence>
<dbReference type="PANTHER" id="PTHR42648">
    <property type="entry name" value="TRANSPOSASE, PUTATIVE-RELATED"/>
    <property type="match status" value="1"/>
</dbReference>
<dbReference type="SUPFAM" id="SSF56672">
    <property type="entry name" value="DNA/RNA polymerases"/>
    <property type="match status" value="1"/>
</dbReference>
<name>A0A438C6D2_VITVI</name>
<dbReference type="EMBL" id="QGNW01002511">
    <property type="protein sequence ID" value="RVW18807.1"/>
    <property type="molecule type" value="Genomic_DNA"/>
</dbReference>
<dbReference type="GO" id="GO:0003676">
    <property type="term" value="F:nucleic acid binding"/>
    <property type="evidence" value="ECO:0007669"/>
    <property type="project" value="InterPro"/>
</dbReference>
<evidence type="ECO:0000259" key="6">
    <source>
        <dbReference type="Pfam" id="PF07727"/>
    </source>
</evidence>
<dbReference type="SUPFAM" id="SSF53098">
    <property type="entry name" value="Ribonuclease H-like"/>
    <property type="match status" value="1"/>
</dbReference>
<dbReference type="Gene3D" id="3.30.420.10">
    <property type="entry name" value="Ribonuclease H-like superfamily/Ribonuclease H"/>
    <property type="match status" value="1"/>
</dbReference>
<feature type="compositionally biased region" description="Basic and acidic residues" evidence="5">
    <location>
        <begin position="858"/>
        <end position="873"/>
    </location>
</feature>
<evidence type="ECO:0000256" key="3">
    <source>
        <dbReference type="ARBA" id="ARBA00022750"/>
    </source>
</evidence>
<comment type="caution">
    <text evidence="10">The sequence shown here is derived from an EMBL/GenBank/DDBJ whole genome shotgun (WGS) entry which is preliminary data.</text>
</comment>
<protein>
    <submittedName>
        <fullName evidence="10">Retrovirus-related Pol polyprotein from transposon TNT 1-94</fullName>
    </submittedName>
</protein>
<dbReference type="AlphaFoldDB" id="A0A438C6D2"/>
<feature type="domain" description="Retroviral polymerase SH3-like" evidence="9">
    <location>
        <begin position="498"/>
        <end position="560"/>
    </location>
</feature>
<feature type="region of interest" description="Disordered" evidence="5">
    <location>
        <begin position="851"/>
        <end position="873"/>
    </location>
</feature>
<dbReference type="PANTHER" id="PTHR42648:SF28">
    <property type="entry name" value="TRANSPOSON-ENCODED PROTEIN WITH RIBONUCLEASE H-LIKE AND RETROVIRUS ZINC FINGER-LIKE DOMAINS"/>
    <property type="match status" value="1"/>
</dbReference>
<dbReference type="InterPro" id="IPR012337">
    <property type="entry name" value="RNaseH-like_sf"/>
</dbReference>
<proteinExistence type="predicted"/>
<evidence type="ECO:0000259" key="7">
    <source>
        <dbReference type="Pfam" id="PF13976"/>
    </source>
</evidence>
<evidence type="ECO:0000313" key="11">
    <source>
        <dbReference type="Proteomes" id="UP000288805"/>
    </source>
</evidence>
<evidence type="ECO:0000259" key="8">
    <source>
        <dbReference type="Pfam" id="PF22936"/>
    </source>
</evidence>
<evidence type="ECO:0000313" key="10">
    <source>
        <dbReference type="EMBL" id="RVW18807.1"/>
    </source>
</evidence>
<feature type="domain" description="GAG-pre-integrase" evidence="7">
    <location>
        <begin position="323"/>
        <end position="385"/>
    </location>
</feature>
<reference evidence="10 11" key="1">
    <citation type="journal article" date="2018" name="PLoS Genet.">
        <title>Population sequencing reveals clonal diversity and ancestral inbreeding in the grapevine cultivar Chardonnay.</title>
        <authorList>
            <person name="Roach M.J."/>
            <person name="Johnson D.L."/>
            <person name="Bohlmann J."/>
            <person name="van Vuuren H.J."/>
            <person name="Jones S.J."/>
            <person name="Pretorius I.S."/>
            <person name="Schmidt S.A."/>
            <person name="Borneman A.R."/>
        </authorList>
    </citation>
    <scope>NUCLEOTIDE SEQUENCE [LARGE SCALE GENOMIC DNA]</scope>
    <source>
        <strain evidence="11">cv. Chardonnay</strain>
        <tissue evidence="10">Leaf</tissue>
    </source>
</reference>
<feature type="domain" description="Retrovirus-related Pol polyprotein from transposon TNT 1-94-like beta-barrel" evidence="8">
    <location>
        <begin position="216"/>
        <end position="295"/>
    </location>
</feature>
<evidence type="ECO:0000256" key="4">
    <source>
        <dbReference type="ARBA" id="ARBA00022801"/>
    </source>
</evidence>
<dbReference type="InterPro" id="IPR013103">
    <property type="entry name" value="RVT_2"/>
</dbReference>
<dbReference type="InterPro" id="IPR054722">
    <property type="entry name" value="PolX-like_BBD"/>
</dbReference>
<dbReference type="Pfam" id="PF22936">
    <property type="entry name" value="Pol_BBD"/>
    <property type="match status" value="1"/>
</dbReference>
<keyword evidence="1" id="KW-0645">Protease</keyword>
<keyword evidence="2" id="KW-0479">Metal-binding</keyword>
<evidence type="ECO:0000259" key="9">
    <source>
        <dbReference type="Pfam" id="PF25597"/>
    </source>
</evidence>
<dbReference type="InterPro" id="IPR043502">
    <property type="entry name" value="DNA/RNA_pol_sf"/>
</dbReference>
<dbReference type="InterPro" id="IPR039537">
    <property type="entry name" value="Retrotran_Ty1/copia-like"/>
</dbReference>
<gene>
    <name evidence="10" type="primary">POLX_2684</name>
    <name evidence="10" type="ORF">CK203_098365</name>
</gene>